<gene>
    <name evidence="2" type="ORF">POL72_21985</name>
</gene>
<sequence>MSTTKASLGTLFLMLSLAAPALGQEAAPRQPVTDKTKERWAKSQGGRFGFEIDVLSSSYQREIAAANGEEASVEESSRLGVAITAATQYKLFAGLHLDAEIPFVYGDVSGPQSTDLFGRPFSSGAGYSQFFIGNPTFGLHYAANALPILALFGGMSFTIPLHPHPGTELEVASVANFPARAYFDAQRVLLAHWAFRARVGTEINVGKVLFLTHDLASQVFFPTRDGEDTKTVIEQGNEIAFRPFGSFGIGVRLQAAFPLSSTNSAQLAAEPFVDWEPLVKGSFTRVGALVALDDDLGFGLDQGKVATIRVALGSKW</sequence>
<name>A0ABT5C1Y8_9BACT</name>
<accession>A0ABT5C1Y8</accession>
<keyword evidence="1" id="KW-0732">Signal</keyword>
<evidence type="ECO:0000313" key="3">
    <source>
        <dbReference type="Proteomes" id="UP001217485"/>
    </source>
</evidence>
<evidence type="ECO:0000256" key="1">
    <source>
        <dbReference type="SAM" id="SignalP"/>
    </source>
</evidence>
<protein>
    <recommendedName>
        <fullName evidence="4">Secreted protein</fullName>
    </recommendedName>
</protein>
<organism evidence="2 3">
    <name type="scientific">Sorangium atrum</name>
    <dbReference type="NCBI Taxonomy" id="2995308"/>
    <lineage>
        <taxon>Bacteria</taxon>
        <taxon>Pseudomonadati</taxon>
        <taxon>Myxococcota</taxon>
        <taxon>Polyangia</taxon>
        <taxon>Polyangiales</taxon>
        <taxon>Polyangiaceae</taxon>
        <taxon>Sorangium</taxon>
    </lineage>
</organism>
<evidence type="ECO:0008006" key="4">
    <source>
        <dbReference type="Google" id="ProtNLM"/>
    </source>
</evidence>
<reference evidence="2 3" key="1">
    <citation type="submission" date="2023-01" db="EMBL/GenBank/DDBJ databases">
        <title>Minimal conservation of predation-associated metabolite biosynthetic gene clusters underscores biosynthetic potential of Myxococcota including descriptions for ten novel species: Archangium lansinium sp. nov., Myxococcus landrumus sp. nov., Nannocystis bai.</title>
        <authorList>
            <person name="Ahearne A."/>
            <person name="Stevens C."/>
            <person name="Dowd S."/>
        </authorList>
    </citation>
    <scope>NUCLEOTIDE SEQUENCE [LARGE SCALE GENOMIC DNA]</scope>
    <source>
        <strain evidence="2 3">WIWO2</strain>
    </source>
</reference>
<dbReference type="EMBL" id="JAQNDK010000002">
    <property type="protein sequence ID" value="MDC0680428.1"/>
    <property type="molecule type" value="Genomic_DNA"/>
</dbReference>
<dbReference type="Proteomes" id="UP001217485">
    <property type="component" value="Unassembled WGS sequence"/>
</dbReference>
<feature type="signal peptide" evidence="1">
    <location>
        <begin position="1"/>
        <end position="21"/>
    </location>
</feature>
<keyword evidence="3" id="KW-1185">Reference proteome</keyword>
<comment type="caution">
    <text evidence="2">The sequence shown here is derived from an EMBL/GenBank/DDBJ whole genome shotgun (WGS) entry which is preliminary data.</text>
</comment>
<proteinExistence type="predicted"/>
<evidence type="ECO:0000313" key="2">
    <source>
        <dbReference type="EMBL" id="MDC0680428.1"/>
    </source>
</evidence>
<dbReference type="RefSeq" id="WP_272097468.1">
    <property type="nucleotide sequence ID" value="NZ_JAQNDK010000002.1"/>
</dbReference>
<feature type="chain" id="PRO_5047019682" description="Secreted protein" evidence="1">
    <location>
        <begin position="22"/>
        <end position="316"/>
    </location>
</feature>